<dbReference type="Pfam" id="PF00300">
    <property type="entry name" value="His_Phos_1"/>
    <property type="match status" value="1"/>
</dbReference>
<dbReference type="RefSeq" id="WP_153214313.1">
    <property type="nucleotide sequence ID" value="NZ_WIBF01000001.1"/>
</dbReference>
<evidence type="ECO:0000313" key="4">
    <source>
        <dbReference type="Proteomes" id="UP000444174"/>
    </source>
</evidence>
<dbReference type="AlphaFoldDB" id="A0A843YEA2"/>
<evidence type="ECO:0000256" key="2">
    <source>
        <dbReference type="PIRSR" id="PIRSR613078-2"/>
    </source>
</evidence>
<evidence type="ECO:0000313" key="3">
    <source>
        <dbReference type="EMBL" id="MQQ07429.1"/>
    </source>
</evidence>
<feature type="binding site" evidence="2">
    <location>
        <position position="64"/>
    </location>
    <ligand>
        <name>substrate</name>
    </ligand>
</feature>
<proteinExistence type="predicted"/>
<organism evidence="3 4">
    <name type="scientific">Tritonibacter litoralis</name>
    <dbReference type="NCBI Taxonomy" id="2662264"/>
    <lineage>
        <taxon>Bacteria</taxon>
        <taxon>Pseudomonadati</taxon>
        <taxon>Pseudomonadota</taxon>
        <taxon>Alphaproteobacteria</taxon>
        <taxon>Rhodobacterales</taxon>
        <taxon>Paracoccaceae</taxon>
        <taxon>Tritonibacter</taxon>
    </lineage>
</organism>
<protein>
    <submittedName>
        <fullName evidence="3">Histidine phosphatase family protein</fullName>
    </submittedName>
</protein>
<name>A0A843YEA2_9RHOB</name>
<dbReference type="PIRSF" id="PIRSF000709">
    <property type="entry name" value="6PFK_2-Ptase"/>
    <property type="match status" value="1"/>
</dbReference>
<sequence>MADFPKIWFLRHGQTVWNAVHRVQGQMESELTELGIRQAQVQAGLLAPILKAKEPPCLVSPLGRAQQTAQIALGNYPYVTDPLLAEAQAGAFEGLTLDEIAEAYPKISAACPQILDLFCEAPGGEGFDTFAGRVRKTLDQLEVPTVIVAHGLWGQILRGIVCGLDRSEMARLPNEQGCVYVLENGAEAVLRAG</sequence>
<keyword evidence="4" id="KW-1185">Reference proteome</keyword>
<evidence type="ECO:0000256" key="1">
    <source>
        <dbReference type="PIRSR" id="PIRSR613078-1"/>
    </source>
</evidence>
<dbReference type="Gene3D" id="3.40.50.1240">
    <property type="entry name" value="Phosphoglycerate mutase-like"/>
    <property type="match status" value="1"/>
</dbReference>
<dbReference type="PANTHER" id="PTHR48100">
    <property type="entry name" value="BROAD-SPECIFICITY PHOSPHATASE YOR283W-RELATED"/>
    <property type="match status" value="1"/>
</dbReference>
<dbReference type="EMBL" id="WIBF01000001">
    <property type="protein sequence ID" value="MQQ07429.1"/>
    <property type="molecule type" value="Genomic_DNA"/>
</dbReference>
<dbReference type="InterPro" id="IPR050275">
    <property type="entry name" value="PGM_Phosphatase"/>
</dbReference>
<dbReference type="SMART" id="SM00855">
    <property type="entry name" value="PGAM"/>
    <property type="match status" value="1"/>
</dbReference>
<comment type="caution">
    <text evidence="3">The sequence shown here is derived from an EMBL/GenBank/DDBJ whole genome shotgun (WGS) entry which is preliminary data.</text>
</comment>
<dbReference type="CDD" id="cd07067">
    <property type="entry name" value="HP_PGM_like"/>
    <property type="match status" value="1"/>
</dbReference>
<feature type="active site" description="Proton donor/acceptor" evidence="1">
    <location>
        <position position="86"/>
    </location>
</feature>
<dbReference type="SUPFAM" id="SSF53254">
    <property type="entry name" value="Phosphoglycerate mutase-like"/>
    <property type="match status" value="1"/>
</dbReference>
<dbReference type="GO" id="GO:0016791">
    <property type="term" value="F:phosphatase activity"/>
    <property type="evidence" value="ECO:0007669"/>
    <property type="project" value="TreeGrafter"/>
</dbReference>
<dbReference type="InterPro" id="IPR029033">
    <property type="entry name" value="His_PPase_superfam"/>
</dbReference>
<gene>
    <name evidence="3" type="ORF">GFB49_03095</name>
</gene>
<feature type="active site" description="Tele-phosphohistidine intermediate" evidence="1">
    <location>
        <position position="12"/>
    </location>
</feature>
<dbReference type="InterPro" id="IPR013078">
    <property type="entry name" value="His_Pase_superF_clade-1"/>
</dbReference>
<dbReference type="Proteomes" id="UP000444174">
    <property type="component" value="Unassembled WGS sequence"/>
</dbReference>
<reference evidence="3 4" key="1">
    <citation type="submission" date="2019-10" db="EMBL/GenBank/DDBJ databases">
        <title>Epibacterium sp. nov., isolated from seawater.</title>
        <authorList>
            <person name="Zhang X."/>
            <person name="Li N."/>
        </authorList>
    </citation>
    <scope>NUCLEOTIDE SEQUENCE [LARGE SCALE GENOMIC DNA]</scope>
    <source>
        <strain evidence="3 4">SM1979</strain>
    </source>
</reference>
<dbReference type="PANTHER" id="PTHR48100:SF59">
    <property type="entry name" value="ADENOSYLCOBALAMIN_ALPHA-RIBAZOLE PHOSPHATASE"/>
    <property type="match status" value="1"/>
</dbReference>
<accession>A0A843YEA2</accession>
<dbReference type="GO" id="GO:0005737">
    <property type="term" value="C:cytoplasm"/>
    <property type="evidence" value="ECO:0007669"/>
    <property type="project" value="TreeGrafter"/>
</dbReference>
<feature type="binding site" evidence="2">
    <location>
        <begin position="11"/>
        <end position="18"/>
    </location>
    <ligand>
        <name>substrate</name>
    </ligand>
</feature>